<accession>A0A645IBJ6</accession>
<name>A0A645IBJ6_9ZZZZ</name>
<sequence length="134" mass="14580">MQWRRKGAWPEQAPGPGPGSSAWAYGVTSLSTRKQALSAEGSVKDLHGEGSACRQNQHDREGSVRRERICMAGRAQNRSRWNGCGRALLRYCMRELQTGTAPRTIQSYYTPATTSATANGTGTVDVEIPGHFGL</sequence>
<gene>
    <name evidence="2" type="ORF">SDC9_196333</name>
</gene>
<evidence type="ECO:0000256" key="1">
    <source>
        <dbReference type="SAM" id="MobiDB-lite"/>
    </source>
</evidence>
<reference evidence="2" key="1">
    <citation type="submission" date="2019-08" db="EMBL/GenBank/DDBJ databases">
        <authorList>
            <person name="Kucharzyk K."/>
            <person name="Murdoch R.W."/>
            <person name="Higgins S."/>
            <person name="Loffler F."/>
        </authorList>
    </citation>
    <scope>NUCLEOTIDE SEQUENCE</scope>
</reference>
<dbReference type="EMBL" id="VSSQ01111310">
    <property type="protein sequence ID" value="MPN48721.1"/>
    <property type="molecule type" value="Genomic_DNA"/>
</dbReference>
<organism evidence="2">
    <name type="scientific">bioreactor metagenome</name>
    <dbReference type="NCBI Taxonomy" id="1076179"/>
    <lineage>
        <taxon>unclassified sequences</taxon>
        <taxon>metagenomes</taxon>
        <taxon>ecological metagenomes</taxon>
    </lineage>
</organism>
<dbReference type="AlphaFoldDB" id="A0A645IBJ6"/>
<feature type="region of interest" description="Disordered" evidence="1">
    <location>
        <begin position="1"/>
        <end position="24"/>
    </location>
</feature>
<evidence type="ECO:0000313" key="2">
    <source>
        <dbReference type="EMBL" id="MPN48721.1"/>
    </source>
</evidence>
<protein>
    <submittedName>
        <fullName evidence="2">Uncharacterized protein</fullName>
    </submittedName>
</protein>
<feature type="region of interest" description="Disordered" evidence="1">
    <location>
        <begin position="40"/>
        <end position="63"/>
    </location>
</feature>
<proteinExistence type="predicted"/>
<comment type="caution">
    <text evidence="2">The sequence shown here is derived from an EMBL/GenBank/DDBJ whole genome shotgun (WGS) entry which is preliminary data.</text>
</comment>